<dbReference type="GO" id="GO:0045488">
    <property type="term" value="P:pectin metabolic process"/>
    <property type="evidence" value="ECO:0007669"/>
    <property type="project" value="InterPro"/>
</dbReference>
<gene>
    <name evidence="1" type="ORF">Ccrd_004585</name>
</gene>
<name>A0A103XMS2_CYNCS</name>
<keyword evidence="2" id="KW-1185">Reference proteome</keyword>
<sequence>MVITCIGYCKLLKEEDPKAWGLEPYDSDDNDANCLNLIRKGSVGIANIKFPLLYKSRSFSLVMVSDAFDYLSPKHLDSTLLELSIVSADGIVVLSGN</sequence>
<dbReference type="STRING" id="59895.A0A103XMS2"/>
<dbReference type="PANTHER" id="PTHR34208">
    <property type="entry name" value="S-ADENOSYL-L-METHIONINE-DEPENDENT METHYLTRANSFERASE-RELATED"/>
    <property type="match status" value="1"/>
</dbReference>
<dbReference type="AlphaFoldDB" id="A0A103XMS2"/>
<dbReference type="EMBL" id="LEKV01004775">
    <property type="protein sequence ID" value="KVH93374.1"/>
    <property type="molecule type" value="Genomic_DNA"/>
</dbReference>
<protein>
    <submittedName>
        <fullName evidence="1">Uncharacterized protein</fullName>
    </submittedName>
</protein>
<dbReference type="InterPro" id="IPR044689">
    <property type="entry name" value="CGR2/3"/>
</dbReference>
<dbReference type="PANTHER" id="PTHR34208:SF5">
    <property type="entry name" value="OS01G0144000 PROTEIN"/>
    <property type="match status" value="1"/>
</dbReference>
<evidence type="ECO:0000313" key="2">
    <source>
        <dbReference type="Proteomes" id="UP000243975"/>
    </source>
</evidence>
<evidence type="ECO:0000313" key="1">
    <source>
        <dbReference type="EMBL" id="KVH93374.1"/>
    </source>
</evidence>
<dbReference type="Proteomes" id="UP000243975">
    <property type="component" value="Unassembled WGS sequence"/>
</dbReference>
<organism evidence="1 2">
    <name type="scientific">Cynara cardunculus var. scolymus</name>
    <name type="common">Globe artichoke</name>
    <name type="synonym">Cynara scolymus</name>
    <dbReference type="NCBI Taxonomy" id="59895"/>
    <lineage>
        <taxon>Eukaryota</taxon>
        <taxon>Viridiplantae</taxon>
        <taxon>Streptophyta</taxon>
        <taxon>Embryophyta</taxon>
        <taxon>Tracheophyta</taxon>
        <taxon>Spermatophyta</taxon>
        <taxon>Magnoliopsida</taxon>
        <taxon>eudicotyledons</taxon>
        <taxon>Gunneridae</taxon>
        <taxon>Pentapetalae</taxon>
        <taxon>asterids</taxon>
        <taxon>campanulids</taxon>
        <taxon>Asterales</taxon>
        <taxon>Asteraceae</taxon>
        <taxon>Carduoideae</taxon>
        <taxon>Cardueae</taxon>
        <taxon>Carduinae</taxon>
        <taxon>Cynara</taxon>
    </lineage>
</organism>
<dbReference type="Gramene" id="KVH93374">
    <property type="protein sequence ID" value="KVH93374"/>
    <property type="gene ID" value="Ccrd_004585"/>
</dbReference>
<dbReference type="OMA" id="WGFEPYG"/>
<proteinExistence type="predicted"/>
<reference evidence="1 2" key="1">
    <citation type="journal article" date="2016" name="Sci. Rep.">
        <title>The genome sequence of the outbreeding globe artichoke constructed de novo incorporating a phase-aware low-pass sequencing strategy of F1 progeny.</title>
        <authorList>
            <person name="Scaglione D."/>
            <person name="Reyes-Chin-Wo S."/>
            <person name="Acquadro A."/>
            <person name="Froenicke L."/>
            <person name="Portis E."/>
            <person name="Beitel C."/>
            <person name="Tirone M."/>
            <person name="Mauro R."/>
            <person name="Lo Monaco A."/>
            <person name="Mauromicale G."/>
            <person name="Faccioli P."/>
            <person name="Cattivelli L."/>
            <person name="Rieseberg L."/>
            <person name="Michelmore R."/>
            <person name="Lanteri S."/>
        </authorList>
    </citation>
    <scope>NUCLEOTIDE SEQUENCE [LARGE SCALE GENOMIC DNA]</scope>
    <source>
        <strain evidence="1">2C</strain>
    </source>
</reference>
<dbReference type="GO" id="GO:0008168">
    <property type="term" value="F:methyltransferase activity"/>
    <property type="evidence" value="ECO:0007669"/>
    <property type="project" value="InterPro"/>
</dbReference>
<accession>A0A103XMS2</accession>
<comment type="caution">
    <text evidence="1">The sequence shown here is derived from an EMBL/GenBank/DDBJ whole genome shotgun (WGS) entry which is preliminary data.</text>
</comment>